<dbReference type="InterPro" id="IPR002181">
    <property type="entry name" value="Fibrinogen_a/b/g_C_dom"/>
</dbReference>
<dbReference type="Pfam" id="PF00147">
    <property type="entry name" value="Fibrinogen_C"/>
    <property type="match status" value="1"/>
</dbReference>
<evidence type="ECO:0000256" key="1">
    <source>
        <dbReference type="ARBA" id="ARBA00004613"/>
    </source>
</evidence>
<dbReference type="AlphaFoldDB" id="A0A3B1IKS5"/>
<dbReference type="GO" id="GO:0005102">
    <property type="term" value="F:signaling receptor binding"/>
    <property type="evidence" value="ECO:0007669"/>
    <property type="project" value="InterPro"/>
</dbReference>
<evidence type="ECO:0000256" key="12">
    <source>
        <dbReference type="SAM" id="SignalP"/>
    </source>
</evidence>
<name>A0A3B1IKS5_ASTMX</name>
<dbReference type="CDD" id="cd00087">
    <property type="entry name" value="FReD"/>
    <property type="match status" value="1"/>
</dbReference>
<dbReference type="SMART" id="SM01212">
    <property type="entry name" value="Fib_alpha"/>
    <property type="match status" value="1"/>
</dbReference>
<reference evidence="14" key="3">
    <citation type="submission" date="2025-08" db="UniProtKB">
        <authorList>
            <consortium name="Ensembl"/>
        </authorList>
    </citation>
    <scope>IDENTIFICATION</scope>
</reference>
<dbReference type="SMART" id="SM00186">
    <property type="entry name" value="FBG"/>
    <property type="match status" value="1"/>
</dbReference>
<dbReference type="InterPro" id="IPR014716">
    <property type="entry name" value="Fibrinogen_a/b/g_C_1"/>
</dbReference>
<evidence type="ECO:0000256" key="5">
    <source>
        <dbReference type="ARBA" id="ARBA00023054"/>
    </source>
</evidence>
<accession>A0A3B1IKS5</accession>
<dbReference type="Gene3D" id="1.20.5.50">
    <property type="match status" value="2"/>
</dbReference>
<feature type="chain" id="PRO_5017298250" description="Fibrinogen beta chain" evidence="12">
    <location>
        <begin position="22"/>
        <end position="486"/>
    </location>
</feature>
<evidence type="ECO:0000256" key="7">
    <source>
        <dbReference type="ARBA" id="ARBA00023157"/>
    </source>
</evidence>
<keyword evidence="4" id="KW-0356">Hemostasis</keyword>
<comment type="subcellular location">
    <subcellularLocation>
        <location evidence="1">Secreted</location>
    </subcellularLocation>
</comment>
<keyword evidence="5 10" id="KW-0175">Coiled coil</keyword>
<keyword evidence="3" id="KW-0964">Secreted</keyword>
<dbReference type="InterPro" id="IPR012290">
    <property type="entry name" value="Fibrinogen_a/b/g_coil_dom"/>
</dbReference>
<dbReference type="GO" id="GO:0070527">
    <property type="term" value="P:platelet aggregation"/>
    <property type="evidence" value="ECO:0007669"/>
    <property type="project" value="TreeGrafter"/>
</dbReference>
<dbReference type="InterPro" id="IPR037579">
    <property type="entry name" value="FIB_ANG-like"/>
</dbReference>
<evidence type="ECO:0000256" key="11">
    <source>
        <dbReference type="SAM" id="MobiDB-lite"/>
    </source>
</evidence>
<feature type="coiled-coil region" evidence="10">
    <location>
        <begin position="192"/>
        <end position="219"/>
    </location>
</feature>
<dbReference type="InterPro" id="IPR020837">
    <property type="entry name" value="Fibrinogen_CS"/>
</dbReference>
<reference evidence="15" key="1">
    <citation type="submission" date="2013-03" db="EMBL/GenBank/DDBJ databases">
        <authorList>
            <person name="Jeffery W."/>
            <person name="Warren W."/>
            <person name="Wilson R.K."/>
        </authorList>
    </citation>
    <scope>NUCLEOTIDE SEQUENCE</scope>
    <source>
        <strain evidence="15">female</strain>
    </source>
</reference>
<dbReference type="GeneTree" id="ENSGT00940000158122"/>
<dbReference type="SUPFAM" id="SSF56496">
    <property type="entry name" value="Fibrinogen C-terminal domain-like"/>
    <property type="match status" value="1"/>
</dbReference>
<dbReference type="Pfam" id="PF08702">
    <property type="entry name" value="Fib_alpha"/>
    <property type="match status" value="1"/>
</dbReference>
<keyword evidence="6" id="KW-0094">Blood coagulation</keyword>
<dbReference type="GO" id="GO:0034116">
    <property type="term" value="P:positive regulation of heterotypic cell-cell adhesion"/>
    <property type="evidence" value="ECO:0007669"/>
    <property type="project" value="TreeGrafter"/>
</dbReference>
<dbReference type="GO" id="GO:0030674">
    <property type="term" value="F:protein-macromolecule adaptor activity"/>
    <property type="evidence" value="ECO:0007669"/>
    <property type="project" value="TreeGrafter"/>
</dbReference>
<dbReference type="FunCoup" id="A0A3B1IKS5">
    <property type="interactions" value="738"/>
</dbReference>
<keyword evidence="15" id="KW-1185">Reference proteome</keyword>
<evidence type="ECO:0000256" key="8">
    <source>
        <dbReference type="ARBA" id="ARBA00023180"/>
    </source>
</evidence>
<dbReference type="PANTHER" id="PTHR47221:SF5">
    <property type="entry name" value="FIBRINOGEN C-TERMINAL DOMAIN-CONTAINING PROTEIN"/>
    <property type="match status" value="1"/>
</dbReference>
<organism evidence="14 15">
    <name type="scientific">Astyanax mexicanus</name>
    <name type="common">Blind cave fish</name>
    <name type="synonym">Astyanax fasciatus mexicanus</name>
    <dbReference type="NCBI Taxonomy" id="7994"/>
    <lineage>
        <taxon>Eukaryota</taxon>
        <taxon>Metazoa</taxon>
        <taxon>Chordata</taxon>
        <taxon>Craniata</taxon>
        <taxon>Vertebrata</taxon>
        <taxon>Euteleostomi</taxon>
        <taxon>Actinopterygii</taxon>
        <taxon>Neopterygii</taxon>
        <taxon>Teleostei</taxon>
        <taxon>Ostariophysi</taxon>
        <taxon>Characiformes</taxon>
        <taxon>Characoidei</taxon>
        <taxon>Acestrorhamphidae</taxon>
        <taxon>Acestrorhamphinae</taxon>
        <taxon>Astyanax</taxon>
    </lineage>
</organism>
<dbReference type="STRING" id="7994.ENSAMXP00000030492"/>
<protein>
    <recommendedName>
        <fullName evidence="2">Fibrinogen beta chain</fullName>
    </recommendedName>
</protein>
<feature type="signal peptide" evidence="12">
    <location>
        <begin position="1"/>
        <end position="21"/>
    </location>
</feature>
<dbReference type="GO" id="GO:0005201">
    <property type="term" value="F:extracellular matrix structural constituent"/>
    <property type="evidence" value="ECO:0007669"/>
    <property type="project" value="TreeGrafter"/>
</dbReference>
<evidence type="ECO:0000256" key="9">
    <source>
        <dbReference type="ARBA" id="ARBA00025974"/>
    </source>
</evidence>
<evidence type="ECO:0000313" key="15">
    <source>
        <dbReference type="Proteomes" id="UP000018467"/>
    </source>
</evidence>
<reference evidence="14" key="4">
    <citation type="submission" date="2025-09" db="UniProtKB">
        <authorList>
            <consortium name="Ensembl"/>
        </authorList>
    </citation>
    <scope>IDENTIFICATION</scope>
</reference>
<keyword evidence="8" id="KW-0325">Glycoprotein</keyword>
<dbReference type="Gene3D" id="3.90.215.10">
    <property type="entry name" value="Gamma Fibrinogen, chain A, domain 1"/>
    <property type="match status" value="1"/>
</dbReference>
<proteinExistence type="predicted"/>
<dbReference type="Bgee" id="ENSAMXG00000018060">
    <property type="expression patterns" value="Expressed in embryo and 9 other cell types or tissues"/>
</dbReference>
<evidence type="ECO:0000259" key="13">
    <source>
        <dbReference type="PROSITE" id="PS51406"/>
    </source>
</evidence>
<evidence type="ECO:0000256" key="10">
    <source>
        <dbReference type="SAM" id="Coils"/>
    </source>
</evidence>
<dbReference type="PROSITE" id="PS00514">
    <property type="entry name" value="FIBRINOGEN_C_1"/>
    <property type="match status" value="1"/>
</dbReference>
<dbReference type="GO" id="GO:0051258">
    <property type="term" value="P:protein polymerization"/>
    <property type="evidence" value="ECO:0007669"/>
    <property type="project" value="InterPro"/>
</dbReference>
<feature type="domain" description="Fibrinogen C-terminal" evidence="13">
    <location>
        <begin position="229"/>
        <end position="484"/>
    </location>
</feature>
<dbReference type="InterPro" id="IPR036056">
    <property type="entry name" value="Fibrinogen-like_C"/>
</dbReference>
<dbReference type="FunFam" id="1.20.5.50:FF:000002">
    <property type="entry name" value="Fibrinogen beta chain"/>
    <property type="match status" value="1"/>
</dbReference>
<dbReference type="PANTHER" id="PTHR47221">
    <property type="entry name" value="FIBRINOGEN ALPHA CHAIN"/>
    <property type="match status" value="1"/>
</dbReference>
<evidence type="ECO:0000313" key="14">
    <source>
        <dbReference type="Ensembl" id="ENSAMXP00000030492.1"/>
    </source>
</evidence>
<evidence type="ECO:0000256" key="4">
    <source>
        <dbReference type="ARBA" id="ARBA00022696"/>
    </source>
</evidence>
<keyword evidence="7" id="KW-1015">Disulfide bond</keyword>
<feature type="region of interest" description="Disordered" evidence="11">
    <location>
        <begin position="54"/>
        <end position="90"/>
    </location>
</feature>
<dbReference type="GO" id="GO:0072377">
    <property type="term" value="P:blood coagulation, common pathway"/>
    <property type="evidence" value="ECO:0007669"/>
    <property type="project" value="TreeGrafter"/>
</dbReference>
<sequence>MIYLSVCLSVCLSIYLNLNCSLFLLQEAKTPAPKEVIDPRGHRPLERGREVYTPVVAPPPISGRRRYGARPTVPPTGVPQQEKEELPERGGCTHASETMGVLCPTGCELKTALQKQERNVKPTVAQLKKEVDNLSQTSNSVYRYVVDMTAEVTERQKISSGNGQTVSQYTDDLEVQHAYVKEAVDVTFPQNIKILQGVLDKIREKIQRIEKAITTQTDKCAEPCKVSCPIPVVSGKDCEDIFRKGGEASQMYMVRPEPVQVPYKVYCEQTTQNGGWLLIQNRLDGSVDFGRRWDDYKRGFGNVAFDVGKGYCETPGEYWLGNDRISQLTKMGPTEVLIEMQDWTGAKVHAQYQQFTVQGEASNYILAVDKYTGTAGNTLVEGAKELFGVNRTMTIHNGMMFSTYDRDNDRWVPGDPSKQCSREDGGGWWYNSCHSANPNGRYYWGGAYTKNMAKHGTDDGVVWMNWKGSWYSLKAISIKIRPFFTD</sequence>
<reference evidence="15" key="2">
    <citation type="journal article" date="2014" name="Nat. Commun.">
        <title>The cavefish genome reveals candidate genes for eye loss.</title>
        <authorList>
            <person name="McGaugh S.E."/>
            <person name="Gross J.B."/>
            <person name="Aken B."/>
            <person name="Blin M."/>
            <person name="Borowsky R."/>
            <person name="Chalopin D."/>
            <person name="Hinaux H."/>
            <person name="Jeffery W.R."/>
            <person name="Keene A."/>
            <person name="Ma L."/>
            <person name="Minx P."/>
            <person name="Murphy D."/>
            <person name="O'Quin K.E."/>
            <person name="Retaux S."/>
            <person name="Rohner N."/>
            <person name="Searle S.M."/>
            <person name="Stahl B.A."/>
            <person name="Tabin C."/>
            <person name="Volff J.N."/>
            <person name="Yoshizawa M."/>
            <person name="Warren W.C."/>
        </authorList>
    </citation>
    <scope>NUCLEOTIDE SEQUENCE [LARGE SCALE GENOMIC DNA]</scope>
    <source>
        <strain evidence="15">female</strain>
    </source>
</reference>
<dbReference type="GO" id="GO:0042730">
    <property type="term" value="P:fibrinolysis"/>
    <property type="evidence" value="ECO:0007669"/>
    <property type="project" value="TreeGrafter"/>
</dbReference>
<dbReference type="SUPFAM" id="SSF58010">
    <property type="entry name" value="Fibrinogen coiled-coil and central regions"/>
    <property type="match status" value="1"/>
</dbReference>
<dbReference type="GO" id="GO:0005577">
    <property type="term" value="C:fibrinogen complex"/>
    <property type="evidence" value="ECO:0007669"/>
    <property type="project" value="InterPro"/>
</dbReference>
<dbReference type="InParanoid" id="A0A3B1IKS5"/>
<evidence type="ECO:0000256" key="6">
    <source>
        <dbReference type="ARBA" id="ARBA00023084"/>
    </source>
</evidence>
<evidence type="ECO:0000256" key="3">
    <source>
        <dbReference type="ARBA" id="ARBA00022525"/>
    </source>
</evidence>
<dbReference type="PROSITE" id="PS51406">
    <property type="entry name" value="FIBRINOGEN_C_2"/>
    <property type="match status" value="1"/>
</dbReference>
<keyword evidence="12" id="KW-0732">Signal</keyword>
<evidence type="ECO:0000256" key="2">
    <source>
        <dbReference type="ARBA" id="ARBA00016534"/>
    </source>
</evidence>
<dbReference type="Proteomes" id="UP000018467">
    <property type="component" value="Unassembled WGS sequence"/>
</dbReference>
<dbReference type="Ensembl" id="ENSAMXT00000047762.1">
    <property type="protein sequence ID" value="ENSAMXP00000030492.1"/>
    <property type="gene ID" value="ENSAMXG00000018060.2"/>
</dbReference>
<comment type="subunit">
    <text evidence="9">Heterohexamer; disulfide linked. Contains 2 sets of 3 non-identical chains (alpha, beta and gamma). The 2 heterotrimers are in head to head conformation with the N-termini in a small central domain.</text>
</comment>